<evidence type="ECO:0000256" key="1">
    <source>
        <dbReference type="SAM" id="Phobius"/>
    </source>
</evidence>
<proteinExistence type="predicted"/>
<dbReference type="AlphaFoldDB" id="A0A7S9KP13"/>
<dbReference type="OrthoDB" id="5580261at2759"/>
<feature type="transmembrane region" description="Helical" evidence="1">
    <location>
        <begin position="116"/>
        <end position="140"/>
    </location>
</feature>
<sequence length="248" mass="28910">MIESQRLPTLRYVAGGPRHLPRQLNPTRRHARCHIYPSLTPHCARLNTFNFLRMLRRLNTSQWFRQPRVRQPRSSRTLGIRYESSQVSRIDRITARLPRRLQKYTNGLRNAPISHLVSFLILHELTAIVPLSLLFALFHYTTFVPVAYMSSHFGNYVQTGISRFERYFSRKGWFGFRQEDVERDGSDGLSALGKWDSGERKYKILVEVALAYAVTKALLPVRIMGSVWATPWFAGVLHRLRKTLTRKS</sequence>
<keyword evidence="1" id="KW-0472">Membrane</keyword>
<keyword evidence="1" id="KW-1133">Transmembrane helix</keyword>
<organism evidence="2 3">
    <name type="scientific">Epichloe festucae (strain Fl1)</name>
    <dbReference type="NCBI Taxonomy" id="877507"/>
    <lineage>
        <taxon>Eukaryota</taxon>
        <taxon>Fungi</taxon>
        <taxon>Dikarya</taxon>
        <taxon>Ascomycota</taxon>
        <taxon>Pezizomycotina</taxon>
        <taxon>Sordariomycetes</taxon>
        <taxon>Hypocreomycetidae</taxon>
        <taxon>Hypocreales</taxon>
        <taxon>Clavicipitaceae</taxon>
        <taxon>Epichloe</taxon>
    </lineage>
</organism>
<feature type="transmembrane region" description="Helical" evidence="1">
    <location>
        <begin position="217"/>
        <end position="237"/>
    </location>
</feature>
<keyword evidence="1" id="KW-0812">Transmembrane</keyword>
<dbReference type="Pfam" id="PF10306">
    <property type="entry name" value="FLILHELTA"/>
    <property type="match status" value="1"/>
</dbReference>
<dbReference type="EMBL" id="CP031386">
    <property type="protein sequence ID" value="QPG96419.1"/>
    <property type="molecule type" value="Genomic_DNA"/>
</dbReference>
<gene>
    <name evidence="2" type="ORF">C2857_004117</name>
</gene>
<reference evidence="2 3" key="1">
    <citation type="journal article" date="2018" name="PLoS Genet.">
        <title>Repeat elements organise 3D genome structure and mediate transcription in the filamentous fungus Epichloe festucae.</title>
        <authorList>
            <person name="Winter D.J."/>
            <person name="Ganley A.R.D."/>
            <person name="Young C.A."/>
            <person name="Liachko I."/>
            <person name="Schardl C.L."/>
            <person name="Dupont P.Y."/>
            <person name="Berry D."/>
            <person name="Ram A."/>
            <person name="Scott B."/>
            <person name="Cox M.P."/>
        </authorList>
    </citation>
    <scope>NUCLEOTIDE SEQUENCE [LARGE SCALE GENOMIC DNA]</scope>
    <source>
        <strain evidence="2 3">Fl1</strain>
    </source>
</reference>
<keyword evidence="3" id="KW-1185">Reference proteome</keyword>
<dbReference type="Proteomes" id="UP000594364">
    <property type="component" value="Chromosome 2"/>
</dbReference>
<dbReference type="PANTHER" id="PTHR28002">
    <property type="entry name" value="MIOREX COMPLEX COMPONENT 11"/>
    <property type="match status" value="1"/>
</dbReference>
<protein>
    <submittedName>
        <fullName evidence="2">Uncharacterized protein</fullName>
    </submittedName>
</protein>
<accession>A0A7S9KP13</accession>
<dbReference type="PANTHER" id="PTHR28002:SF1">
    <property type="entry name" value="MIOREX COMPLEX COMPONENT 11"/>
    <property type="match status" value="1"/>
</dbReference>
<dbReference type="GO" id="GO:0005739">
    <property type="term" value="C:mitochondrion"/>
    <property type="evidence" value="ECO:0007669"/>
    <property type="project" value="TreeGrafter"/>
</dbReference>
<evidence type="ECO:0000313" key="2">
    <source>
        <dbReference type="EMBL" id="QPG96419.1"/>
    </source>
</evidence>
<name>A0A7S9KP13_EPIFF</name>
<dbReference type="InterPro" id="IPR018811">
    <property type="entry name" value="MRX11"/>
</dbReference>
<evidence type="ECO:0000313" key="3">
    <source>
        <dbReference type="Proteomes" id="UP000594364"/>
    </source>
</evidence>